<feature type="domain" description="Glucosyltransferase 24 catalytic" evidence="10">
    <location>
        <begin position="1499"/>
        <end position="1774"/>
    </location>
</feature>
<feature type="domain" description="UGGT thioredoxin-like" evidence="7">
    <location>
        <begin position="185"/>
        <end position="382"/>
    </location>
</feature>
<sequence length="1788" mass="201963">MSTARFVFKIPCVCVCVYVCVRSFFHYSTQLQLYSRRATLVMTIPLIIPAPIFMFVLFSLSRRRAHLLPHNFSFCLFVCVCVCVSLLFFFLLVYCFFFIPVFYLLFSSSHTFPMDMGPQDCSRSMNQLHHRPRNLACRTDWRRSRGRFAATLTLLLLWSVSWIVLETSTAEGKGVHVTLLAPWTETPLLQEGCEMLAARGAPFVGFYQCLQEVWKCVKAMKSSGGAAKLTQKSQYDILLDMLEKANWPPAQVKLAKMKLAARLYSPAVEAHWQLARKAKQLTGGCSIEGNPFVLTAGKVICREDLLEETLSSPAPVNETEDSHEDEAFSLFAELDRIHPNSKGSRVVILYGIVGEEQTMQLLQVVERHLHTVRLAFRHLPISGRMWEHPLHVQGYAVTVDLKNVEYKVIDEKDKNDAGTDAKDTNPIEETENMGSVGGFNLALLTQRYPQLKPKLTAFAAHLADMIDRDEVKVDFQMWETQYMGIAAAQYVMDAENEKRLNVLMNLLTKFPLHASKLSKIGTTVKAKMDKKMHEELMEFASVVHSGTSPVFLNGRRLAAEKLNLFSLLEKLDEEEQLLEDVQRVFTSYRLPSVNDDGFLSVKTDALHQAMKSVRESVHGYIASNGLEDRESMPRIWMPQRSILWLNNIQRDVNYIYMPAALESILHVNFNGVPIIPRKNLVHAVCVVDPTTVAGLQNIFTMLKLEESKQPVRLGIVFADKNWSPELSVFTKGNHFMTDTSISVVTAIIAATVWELLKGEEHPQDVLEFLSEVVQSRSTRGTLEENDIKMISTNSLTLAGKRTVDNILADVSFMEYYQDTQMKLREMRLDAAPVMLLNGKIFQGNMLHALRQNFMEELHYVRGLVQSDALTERDDSDFYESILRLSGARERYNEAFYSKKVYADWTSKPVLDFLLHRPFLLPTVRSKKTPLVSSVLTIQSPMGEAALNALVKTIRNILQCEDETQKCVNVRFTYVVCDVAKESKRRTMAGDLERLILRRKEGDGGKEQVQWVYDFLQKITAQNNTRKLMDPDLYEGLVAEVNFSPEVKELLDASDEGLDAQLQLQRGIVNGFCAQLKADALSTSSSSSANGAAAAAAAAAGGEKGKEEGAVYYYVNGRRFVYDDNFLEDDFRAAEEMEMILAEAVSEALSKVDFKTIGSELEPSDLDSRFFASKVAALSELLRRDAARGSPMQEKNQLPSTTGLTSFVVNPANGDTVPRHTLTVVIDPVAQQSQFLISLCDYVTRSPLGVSCTVHMGAAEHASKLMRNFYQFVSEMELRFDAVGGVVPPAAVFHRLPSKHLLTLGIEEPESWTVFSLDAKYDLDNILLDKLPSSSEYLHAVYRINSILLTGSARDAEQPNPSRGLPLLIRSTKTNPDAGVTRDTLVMTIMGYFQLQSTPGVWYLTVQPGDIATIFYISQVDGIPVNDGANKNHHGKFNYTAGQNIPVVVSSFTGTFLMLGVSKTPGHEEVSIEDVNEASASHVDWPQKGPLKSKPDRPTLNIFSVASGHLYERFLRMMIHSVMRTSFDVHGANTTRIKFWLIENFLSPQFKTLVPLLAKHYGFDVGFVTYRWPWWLHKQTEKQRTIWAYKVLFLDVLFPLDVDRVIFVDADQTVLADLHELYNMDIGNAPTAYTPFCRKNPNPATKNFRFWDHGYWLEHLHGKPYHISAIYLVDLRRLRAIAGGDKYRLVYSRLSSDPNSLANLDQDLPNFIQDQVPIYSLPEEWLWCETWCGAESKARAKTIDLCNNPLTKMPKLDNARLIIPGWEETDTELEALSEKLLQQQKQQMS</sequence>
<gene>
    <name evidence="11" type="ORF">MOQ_003164</name>
</gene>
<dbReference type="Pfam" id="PF18401">
    <property type="entry name" value="Thioredoxin_13"/>
    <property type="match status" value="1"/>
</dbReference>
<evidence type="ECO:0000313" key="11">
    <source>
        <dbReference type="EMBL" id="EKF32978.1"/>
    </source>
</evidence>
<evidence type="ECO:0000256" key="1">
    <source>
        <dbReference type="ARBA" id="ARBA00001913"/>
    </source>
</evidence>
<dbReference type="OrthoDB" id="27683at2759"/>
<evidence type="ECO:0000313" key="12">
    <source>
        <dbReference type="Proteomes" id="UP000007350"/>
    </source>
</evidence>
<dbReference type="GO" id="GO:0003980">
    <property type="term" value="F:UDP-glucose:glycoprotein glucosyltransferase activity"/>
    <property type="evidence" value="ECO:0007669"/>
    <property type="project" value="InterPro"/>
</dbReference>
<evidence type="ECO:0000256" key="2">
    <source>
        <dbReference type="ARBA" id="ARBA00004319"/>
    </source>
</evidence>
<reference evidence="11 12" key="1">
    <citation type="journal article" date="2012" name="BMC Genomics">
        <title>Comparative genomic analysis of human infective Trypanosoma cruzi lineages with the bat-restricted subspecies T. cruzi marinkellei.</title>
        <authorList>
            <person name="Franzen O."/>
            <person name="Talavera-Lopez C."/>
            <person name="Ochaya S."/>
            <person name="Butler C.E."/>
            <person name="Messenger L.A."/>
            <person name="Lewis M.D."/>
            <person name="Llewellyn M.S."/>
            <person name="Marinkelle C.J."/>
            <person name="Tyler K.M."/>
            <person name="Miles M.A."/>
            <person name="Andersson B."/>
        </authorList>
    </citation>
    <scope>NUCLEOTIDE SEQUENCE [LARGE SCALE GENOMIC DNA]</scope>
    <source>
        <strain evidence="11 12">B7</strain>
    </source>
</reference>
<comment type="cofactor">
    <cofactor evidence="1">
        <name>Ca(2+)</name>
        <dbReference type="ChEBI" id="CHEBI:29108"/>
    </cofactor>
</comment>
<accession>K2MCQ4</accession>
<evidence type="ECO:0000259" key="10">
    <source>
        <dbReference type="Pfam" id="PF18404"/>
    </source>
</evidence>
<evidence type="ECO:0000256" key="6">
    <source>
        <dbReference type="SAM" id="Phobius"/>
    </source>
</evidence>
<dbReference type="Pfam" id="PF18400">
    <property type="entry name" value="Thioredoxin_12"/>
    <property type="match status" value="1"/>
</dbReference>
<feature type="domain" description="UGGT thioredoxin-like" evidence="9">
    <location>
        <begin position="640"/>
        <end position="893"/>
    </location>
</feature>
<dbReference type="GO" id="GO:0051082">
    <property type="term" value="F:unfolded protein binding"/>
    <property type="evidence" value="ECO:0007669"/>
    <property type="project" value="TreeGrafter"/>
</dbReference>
<dbReference type="InterPro" id="IPR029044">
    <property type="entry name" value="Nucleotide-diphossugar_trans"/>
</dbReference>
<comment type="caution">
    <text evidence="11">The sequence shown here is derived from an EMBL/GenBank/DDBJ whole genome shotgun (WGS) entry which is preliminary data.</text>
</comment>
<keyword evidence="6" id="KW-0812">Transmembrane</keyword>
<keyword evidence="6" id="KW-1133">Transmembrane helix</keyword>
<evidence type="ECO:0000256" key="5">
    <source>
        <dbReference type="ARBA" id="ARBA00023180"/>
    </source>
</evidence>
<proteinExistence type="predicted"/>
<dbReference type="Proteomes" id="UP000007350">
    <property type="component" value="Unassembled WGS sequence"/>
</dbReference>
<dbReference type="PANTHER" id="PTHR11226">
    <property type="entry name" value="UDP-GLUCOSE GLYCOPROTEIN:GLUCOSYLTRANSFERASE"/>
    <property type="match status" value="1"/>
</dbReference>
<evidence type="ECO:0000256" key="3">
    <source>
        <dbReference type="ARBA" id="ARBA00022729"/>
    </source>
</evidence>
<name>K2MCQ4_TRYCR</name>
<dbReference type="GO" id="GO:0005788">
    <property type="term" value="C:endoplasmic reticulum lumen"/>
    <property type="evidence" value="ECO:0007669"/>
    <property type="project" value="UniProtKB-SubCell"/>
</dbReference>
<dbReference type="Pfam" id="PF18402">
    <property type="entry name" value="Thioredoxin_14"/>
    <property type="match status" value="1"/>
</dbReference>
<dbReference type="PANTHER" id="PTHR11226:SF0">
    <property type="entry name" value="UDP-GLUCOSE:GLYCOPROTEIN GLUCOSYLTRANSFERASE"/>
    <property type="match status" value="1"/>
</dbReference>
<feature type="transmembrane region" description="Helical" evidence="6">
    <location>
        <begin position="6"/>
        <end position="25"/>
    </location>
</feature>
<evidence type="ECO:0000259" key="7">
    <source>
        <dbReference type="Pfam" id="PF18400"/>
    </source>
</evidence>
<feature type="transmembrane region" description="Helical" evidence="6">
    <location>
        <begin position="37"/>
        <end position="61"/>
    </location>
</feature>
<dbReference type="Pfam" id="PF06427">
    <property type="entry name" value="UDP-g_GGTase"/>
    <property type="match status" value="1"/>
</dbReference>
<keyword evidence="5" id="KW-0325">Glycoprotein</keyword>
<dbReference type="Pfam" id="PF18404">
    <property type="entry name" value="Glyco_transf_24"/>
    <property type="match status" value="1"/>
</dbReference>
<keyword evidence="4" id="KW-0256">Endoplasmic reticulum</keyword>
<feature type="transmembrane region" description="Helical" evidence="6">
    <location>
        <begin position="73"/>
        <end position="106"/>
    </location>
</feature>
<dbReference type="EMBL" id="AHKC01009494">
    <property type="protein sequence ID" value="EKF32978.1"/>
    <property type="molecule type" value="Genomic_DNA"/>
</dbReference>
<dbReference type="UniPathway" id="UPA00378"/>
<keyword evidence="3" id="KW-0732">Signal</keyword>
<feature type="domain" description="UGGT thioredoxin-like" evidence="8">
    <location>
        <begin position="472"/>
        <end position="584"/>
    </location>
</feature>
<dbReference type="InterPro" id="IPR040497">
    <property type="entry name" value="Glyco_transf_24"/>
</dbReference>
<dbReference type="SUPFAM" id="SSF53448">
    <property type="entry name" value="Nucleotide-diphospho-sugar transferases"/>
    <property type="match status" value="1"/>
</dbReference>
<dbReference type="InterPro" id="IPR040694">
    <property type="entry name" value="UGGT_TRXL_2"/>
</dbReference>
<dbReference type="Gene3D" id="3.90.550.10">
    <property type="entry name" value="Spore Coat Polysaccharide Biosynthesis Protein SpsA, Chain A"/>
    <property type="match status" value="1"/>
</dbReference>
<dbReference type="InterPro" id="IPR040693">
    <property type="entry name" value="UGGT_TRXL_1"/>
</dbReference>
<evidence type="ECO:0000259" key="8">
    <source>
        <dbReference type="Pfam" id="PF18401"/>
    </source>
</evidence>
<dbReference type="InterPro" id="IPR040692">
    <property type="entry name" value="UGGT_TRXL_3"/>
</dbReference>
<protein>
    <submittedName>
        <fullName evidence="11">UDP-glucose:glycoprotein glucosyltransferase</fullName>
    </submittedName>
</protein>
<keyword evidence="6" id="KW-0472">Membrane</keyword>
<keyword evidence="11" id="KW-0808">Transferase</keyword>
<evidence type="ECO:0000256" key="4">
    <source>
        <dbReference type="ARBA" id="ARBA00022824"/>
    </source>
</evidence>
<dbReference type="GO" id="GO:0018279">
    <property type="term" value="P:protein N-linked glycosylation via asparagine"/>
    <property type="evidence" value="ECO:0007669"/>
    <property type="project" value="TreeGrafter"/>
</dbReference>
<keyword evidence="12" id="KW-1185">Reference proteome</keyword>
<dbReference type="InterPro" id="IPR009448">
    <property type="entry name" value="UDP-g_GGtrans"/>
</dbReference>
<dbReference type="GO" id="GO:0036503">
    <property type="term" value="P:ERAD pathway"/>
    <property type="evidence" value="ECO:0007669"/>
    <property type="project" value="TreeGrafter"/>
</dbReference>
<dbReference type="CDD" id="cd06432">
    <property type="entry name" value="GT8_HUGT1_C_like"/>
    <property type="match status" value="1"/>
</dbReference>
<comment type="subcellular location">
    <subcellularLocation>
        <location evidence="2">Endoplasmic reticulum lumen</location>
    </subcellularLocation>
</comment>
<evidence type="ECO:0000259" key="9">
    <source>
        <dbReference type="Pfam" id="PF18402"/>
    </source>
</evidence>
<organism evidence="11 12">
    <name type="scientific">Trypanosoma cruzi marinkellei</name>
    <dbReference type="NCBI Taxonomy" id="85056"/>
    <lineage>
        <taxon>Eukaryota</taxon>
        <taxon>Discoba</taxon>
        <taxon>Euglenozoa</taxon>
        <taxon>Kinetoplastea</taxon>
        <taxon>Metakinetoplastina</taxon>
        <taxon>Trypanosomatida</taxon>
        <taxon>Trypanosomatidae</taxon>
        <taxon>Trypanosoma</taxon>
        <taxon>Schizotrypanum</taxon>
    </lineage>
</organism>